<feature type="domain" description="TniQ" evidence="1">
    <location>
        <begin position="5"/>
        <end position="115"/>
    </location>
</feature>
<keyword evidence="3" id="KW-1185">Reference proteome</keyword>
<dbReference type="RefSeq" id="WP_007237536.1">
    <property type="nucleotide sequence ID" value="NZ_BAFB01000059.1"/>
</dbReference>
<reference evidence="2" key="1">
    <citation type="submission" date="2012-02" db="EMBL/GenBank/DDBJ databases">
        <title>Whole genome shotgun sequence of Gordonia otitidis NBRC 100426.</title>
        <authorList>
            <person name="Yoshida I."/>
            <person name="Hosoyama A."/>
            <person name="Tsuchikane K."/>
            <person name="Katsumata H."/>
            <person name="Yamazaki S."/>
            <person name="Fujita N."/>
        </authorList>
    </citation>
    <scope>NUCLEOTIDE SEQUENCE [LARGE SCALE GENOMIC DNA]</scope>
    <source>
        <strain evidence="2">NBRC 100426</strain>
    </source>
</reference>
<comment type="caution">
    <text evidence="2">The sequence shown here is derived from an EMBL/GenBank/DDBJ whole genome shotgun (WGS) entry which is preliminary data.</text>
</comment>
<dbReference type="STRING" id="1108044.GOOTI_059_00020"/>
<protein>
    <recommendedName>
        <fullName evidence="1">TniQ domain-containing protein</fullName>
    </recommendedName>
</protein>
<dbReference type="EMBL" id="BAFB01000059">
    <property type="protein sequence ID" value="GAB33278.1"/>
    <property type="molecule type" value="Genomic_DNA"/>
</dbReference>
<evidence type="ECO:0000259" key="1">
    <source>
        <dbReference type="Pfam" id="PF06527"/>
    </source>
</evidence>
<sequence length="302" mass="33822">MILLPTRLDPEPGESLNSFVARLAQRNRVPISTITGAGQFVMHPNLATVNNISTASGLPATIVRSMAVDAIPGFSVCEPMELNTSRRQFCRQCSDVSELREWYLPVTFACRRCRVLLTDGTSEQRELNANTMAIQYEIFDCAARAQSGDTFYRTIFRWFGRLYRDARGLAEPQWPQLSSDTTTLLPELSVSTAPTQLARCQQIPIHPPTFALAAVTLWRRATMEVISRNSNGPIVNILDTPTARAQIAASHITRRMLGTTFQRPVTRSPTSLCLTTCTPTRYLAIALCRCHFQVDYPVHRFL</sequence>
<dbReference type="OrthoDB" id="4848659at2"/>
<evidence type="ECO:0000313" key="2">
    <source>
        <dbReference type="EMBL" id="GAB33278.1"/>
    </source>
</evidence>
<proteinExistence type="predicted"/>
<dbReference type="InterPro" id="IPR009492">
    <property type="entry name" value="TniQ"/>
</dbReference>
<gene>
    <name evidence="2" type="ORF">GOOTI_059_00020</name>
</gene>
<evidence type="ECO:0000313" key="3">
    <source>
        <dbReference type="Proteomes" id="UP000005038"/>
    </source>
</evidence>
<name>H5TIH0_GORO1</name>
<dbReference type="Pfam" id="PF06527">
    <property type="entry name" value="TniQ"/>
    <property type="match status" value="1"/>
</dbReference>
<organism evidence="2 3">
    <name type="scientific">Gordonia otitidis (strain DSM 44809 / CCUG 52243 / JCM 12355 / NBRC 100426 / IFM 10032)</name>
    <dbReference type="NCBI Taxonomy" id="1108044"/>
    <lineage>
        <taxon>Bacteria</taxon>
        <taxon>Bacillati</taxon>
        <taxon>Actinomycetota</taxon>
        <taxon>Actinomycetes</taxon>
        <taxon>Mycobacteriales</taxon>
        <taxon>Gordoniaceae</taxon>
        <taxon>Gordonia</taxon>
    </lineage>
</organism>
<dbReference type="Proteomes" id="UP000005038">
    <property type="component" value="Unassembled WGS sequence"/>
</dbReference>
<dbReference type="AlphaFoldDB" id="H5TIH0"/>
<accession>H5TIH0</accession>